<reference evidence="1 2" key="1">
    <citation type="submission" date="2020-08" db="EMBL/GenBank/DDBJ databases">
        <title>Genomic Encyclopedia of Type Strains, Phase III (KMG-III): the genomes of soil and plant-associated and newly described type strains.</title>
        <authorList>
            <person name="Whitman W."/>
        </authorList>
    </citation>
    <scope>NUCLEOTIDE SEQUENCE [LARGE SCALE GENOMIC DNA]</scope>
    <source>
        <strain evidence="1 2">CECT 8640</strain>
    </source>
</reference>
<dbReference type="EMBL" id="JACHJN010000004">
    <property type="protein sequence ID" value="MBB5956413.1"/>
    <property type="molecule type" value="Genomic_DNA"/>
</dbReference>
<accession>A0A841CHE6</accession>
<organism evidence="1 2">
    <name type="scientific">Saccharothrix tamanrassetensis</name>
    <dbReference type="NCBI Taxonomy" id="1051531"/>
    <lineage>
        <taxon>Bacteria</taxon>
        <taxon>Bacillati</taxon>
        <taxon>Actinomycetota</taxon>
        <taxon>Actinomycetes</taxon>
        <taxon>Pseudonocardiales</taxon>
        <taxon>Pseudonocardiaceae</taxon>
        <taxon>Saccharothrix</taxon>
    </lineage>
</organism>
<keyword evidence="2" id="KW-1185">Reference proteome</keyword>
<gene>
    <name evidence="1" type="ORF">FHS29_002999</name>
</gene>
<name>A0A841CHE6_9PSEU</name>
<sequence>MFTLRLADDSTIEVVVHPSEDLRWFSLTEYDGT</sequence>
<evidence type="ECO:0000313" key="2">
    <source>
        <dbReference type="Proteomes" id="UP000547510"/>
    </source>
</evidence>
<dbReference type="Proteomes" id="UP000547510">
    <property type="component" value="Unassembled WGS sequence"/>
</dbReference>
<evidence type="ECO:0000313" key="1">
    <source>
        <dbReference type="EMBL" id="MBB5956413.1"/>
    </source>
</evidence>
<proteinExistence type="predicted"/>
<dbReference type="AlphaFoldDB" id="A0A841CHE6"/>
<protein>
    <submittedName>
        <fullName evidence="1">Uncharacterized protein</fullName>
    </submittedName>
</protein>
<comment type="caution">
    <text evidence="1">The sequence shown here is derived from an EMBL/GenBank/DDBJ whole genome shotgun (WGS) entry which is preliminary data.</text>
</comment>